<gene>
    <name evidence="9" type="ORF">D6B99_06005</name>
</gene>
<evidence type="ECO:0000256" key="4">
    <source>
        <dbReference type="ARBA" id="ARBA00023002"/>
    </source>
</evidence>
<dbReference type="GO" id="GO:0010181">
    <property type="term" value="F:FMN binding"/>
    <property type="evidence" value="ECO:0007669"/>
    <property type="project" value="InterPro"/>
</dbReference>
<feature type="binding site" evidence="7">
    <location>
        <position position="170"/>
    </location>
    <ligand>
        <name>glyoxylate</name>
        <dbReference type="ChEBI" id="CHEBI:36655"/>
    </ligand>
</feature>
<feature type="binding site" evidence="7">
    <location>
        <position position="112"/>
    </location>
    <ligand>
        <name>FMN</name>
        <dbReference type="ChEBI" id="CHEBI:58210"/>
    </ligand>
</feature>
<evidence type="ECO:0000256" key="3">
    <source>
        <dbReference type="ARBA" id="ARBA00022643"/>
    </source>
</evidence>
<feature type="binding site" evidence="7">
    <location>
        <position position="281"/>
    </location>
    <ligand>
        <name>glyoxylate</name>
        <dbReference type="ChEBI" id="CHEBI:36655"/>
    </ligand>
</feature>
<dbReference type="GO" id="GO:0004459">
    <property type="term" value="F:L-lactate dehydrogenase (NAD+) activity"/>
    <property type="evidence" value="ECO:0007669"/>
    <property type="project" value="TreeGrafter"/>
</dbReference>
<dbReference type="GO" id="GO:0005886">
    <property type="term" value="C:plasma membrane"/>
    <property type="evidence" value="ECO:0007669"/>
    <property type="project" value="TreeGrafter"/>
</dbReference>
<evidence type="ECO:0000256" key="2">
    <source>
        <dbReference type="ARBA" id="ARBA00022630"/>
    </source>
</evidence>
<feature type="binding site" evidence="7">
    <location>
        <position position="284"/>
    </location>
    <ligand>
        <name>glyoxylate</name>
        <dbReference type="ChEBI" id="CHEBI:36655"/>
    </ligand>
</feature>
<comment type="similarity">
    <text evidence="5">Belongs to the FMN-dependent alpha-hydroxy acid dehydrogenase family.</text>
</comment>
<dbReference type="InterPro" id="IPR000262">
    <property type="entry name" value="FMN-dep_DH"/>
</dbReference>
<dbReference type="PROSITE" id="PS51349">
    <property type="entry name" value="FMN_HYDROXY_ACID_DH_2"/>
    <property type="match status" value="1"/>
</dbReference>
<feature type="binding site" evidence="7">
    <location>
        <begin position="312"/>
        <end position="316"/>
    </location>
    <ligand>
        <name>FMN</name>
        <dbReference type="ChEBI" id="CHEBI:58210"/>
    </ligand>
</feature>
<dbReference type="PANTHER" id="PTHR10578">
    <property type="entry name" value="S -2-HYDROXY-ACID OXIDASE-RELATED"/>
    <property type="match status" value="1"/>
</dbReference>
<dbReference type="RefSeq" id="WP_119986065.1">
    <property type="nucleotide sequence ID" value="NZ_CP032489.1"/>
</dbReference>
<dbReference type="CDD" id="cd02809">
    <property type="entry name" value="alpha_hydroxyacid_oxid_FMN"/>
    <property type="match status" value="1"/>
</dbReference>
<protein>
    <submittedName>
        <fullName evidence="9">Alpha-hydroxy-acid oxidizing protein</fullName>
    </submittedName>
</protein>
<evidence type="ECO:0000313" key="10">
    <source>
        <dbReference type="Proteomes" id="UP000266118"/>
    </source>
</evidence>
<dbReference type="Proteomes" id="UP000266118">
    <property type="component" value="Chromosome"/>
</dbReference>
<feature type="binding site" evidence="7">
    <location>
        <position position="133"/>
    </location>
    <ligand>
        <name>FMN</name>
        <dbReference type="ChEBI" id="CHEBI:58210"/>
    </ligand>
</feature>
<sequence length="382" mass="42694">MKLNYIPKYPSVDDLRKKAKKRIPNFAFEYLDGGCNEDVNIKKNTDDIRKVELVPNYLKPRKEVDMKTELFGHVYDAPFGISPVGLQGLMWPGAPEILAKAAKAANIPFVLSTVTTASIETTMEITEGKAWFQLYHPAKEPVRDSVLNRAQDAGCEVLVLLCDVPVFGWRPRDIRFGLAMPPRMTLNNIIQIMTHPNWALSTLFHGQPAFETMKQYMPKNLNMKQLGKFMNDTFNGVLNEEKIKPIRDIWKGKIVLKGVSSKADMDMSVKLGLDGVILSNHGGRQLDAAQSSIATLKEFAPLYKDKIKIMMDSGLRGGPDIARTLAEGADFTFMGRAFMYGAAALGKKGGDHTINILKTQLWQVMNQIGCDKVADLPQYLKK</sequence>
<feature type="domain" description="FMN hydroxy acid dehydrogenase" evidence="8">
    <location>
        <begin position="4"/>
        <end position="382"/>
    </location>
</feature>
<proteinExistence type="inferred from homology"/>
<keyword evidence="10" id="KW-1185">Reference proteome</keyword>
<evidence type="ECO:0000256" key="1">
    <source>
        <dbReference type="ARBA" id="ARBA00001917"/>
    </source>
</evidence>
<keyword evidence="3 7" id="KW-0288">FMN</keyword>
<feature type="binding site" evidence="7">
    <location>
        <position position="257"/>
    </location>
    <ligand>
        <name>FMN</name>
        <dbReference type="ChEBI" id="CHEBI:58210"/>
    </ligand>
</feature>
<accession>A0A386HPJ4</accession>
<dbReference type="GO" id="GO:0009060">
    <property type="term" value="P:aerobic respiration"/>
    <property type="evidence" value="ECO:0007669"/>
    <property type="project" value="TreeGrafter"/>
</dbReference>
<dbReference type="Pfam" id="PF01070">
    <property type="entry name" value="FMN_dh"/>
    <property type="match status" value="1"/>
</dbReference>
<keyword evidence="2 7" id="KW-0285">Flavoprotein</keyword>
<keyword evidence="4" id="KW-0560">Oxidoreductase</keyword>
<dbReference type="InterPro" id="IPR012133">
    <property type="entry name" value="Alpha-hydoxy_acid_DH_FMN"/>
</dbReference>
<dbReference type="Gene3D" id="3.20.20.70">
    <property type="entry name" value="Aldolase class I"/>
    <property type="match status" value="1"/>
</dbReference>
<feature type="binding site" evidence="7">
    <location>
        <begin position="83"/>
        <end position="85"/>
    </location>
    <ligand>
        <name>FMN</name>
        <dbReference type="ChEBI" id="CHEBI:58210"/>
    </ligand>
</feature>
<feature type="binding site" evidence="7">
    <location>
        <begin position="335"/>
        <end position="336"/>
    </location>
    <ligand>
        <name>FMN</name>
        <dbReference type="ChEBI" id="CHEBI:58210"/>
    </ligand>
</feature>
<feature type="binding site" evidence="7">
    <location>
        <position position="135"/>
    </location>
    <ligand>
        <name>glyoxylate</name>
        <dbReference type="ChEBI" id="CHEBI:36655"/>
    </ligand>
</feature>
<dbReference type="SUPFAM" id="SSF51395">
    <property type="entry name" value="FMN-linked oxidoreductases"/>
    <property type="match status" value="1"/>
</dbReference>
<dbReference type="PROSITE" id="PS00557">
    <property type="entry name" value="FMN_HYDROXY_ACID_DH_1"/>
    <property type="match status" value="1"/>
</dbReference>
<evidence type="ECO:0000259" key="8">
    <source>
        <dbReference type="PROSITE" id="PS51349"/>
    </source>
</evidence>
<dbReference type="PIRSF" id="PIRSF000138">
    <property type="entry name" value="Al-hdrx_acd_dh"/>
    <property type="match status" value="1"/>
</dbReference>
<name>A0A386HPJ4_9BACT</name>
<dbReference type="AlphaFoldDB" id="A0A386HPJ4"/>
<evidence type="ECO:0000256" key="7">
    <source>
        <dbReference type="PIRSR" id="PIRSR000138-2"/>
    </source>
</evidence>
<dbReference type="InterPro" id="IPR037396">
    <property type="entry name" value="FMN_HAD"/>
</dbReference>
<dbReference type="KEGG" id="ark:D6B99_06005"/>
<evidence type="ECO:0000256" key="6">
    <source>
        <dbReference type="PIRSR" id="PIRSR000138-1"/>
    </source>
</evidence>
<dbReference type="PANTHER" id="PTHR10578:SF107">
    <property type="entry name" value="2-HYDROXYACID OXIDASE 1"/>
    <property type="match status" value="1"/>
</dbReference>
<evidence type="ECO:0000256" key="5">
    <source>
        <dbReference type="ARBA" id="ARBA00024042"/>
    </source>
</evidence>
<feature type="active site" description="Proton acceptor" evidence="6">
    <location>
        <position position="281"/>
    </location>
</feature>
<dbReference type="InterPro" id="IPR013785">
    <property type="entry name" value="Aldolase_TIM"/>
</dbReference>
<organism evidence="9 10">
    <name type="scientific">Arachidicoccus soli</name>
    <dbReference type="NCBI Taxonomy" id="2341117"/>
    <lineage>
        <taxon>Bacteria</taxon>
        <taxon>Pseudomonadati</taxon>
        <taxon>Bacteroidota</taxon>
        <taxon>Chitinophagia</taxon>
        <taxon>Chitinophagales</taxon>
        <taxon>Chitinophagaceae</taxon>
        <taxon>Arachidicoccus</taxon>
    </lineage>
</organism>
<feature type="binding site" evidence="7">
    <location>
        <position position="30"/>
    </location>
    <ligand>
        <name>glyoxylate</name>
        <dbReference type="ChEBI" id="CHEBI:36655"/>
    </ligand>
</feature>
<feature type="binding site" evidence="7">
    <location>
        <position position="279"/>
    </location>
    <ligand>
        <name>FMN</name>
        <dbReference type="ChEBI" id="CHEBI:58210"/>
    </ligand>
</feature>
<dbReference type="OrthoDB" id="9770452at2"/>
<reference evidence="9 10" key="1">
    <citation type="submission" date="2018-09" db="EMBL/GenBank/DDBJ databases">
        <title>Arachidicoccus sp. nov., a bacterium isolated from soil.</title>
        <authorList>
            <person name="Weon H.-Y."/>
            <person name="Kwon S.-W."/>
            <person name="Lee S.A."/>
        </authorList>
    </citation>
    <scope>NUCLEOTIDE SEQUENCE [LARGE SCALE GENOMIC DNA]</scope>
    <source>
        <strain evidence="9 10">KIS59-12</strain>
    </source>
</reference>
<evidence type="ECO:0000313" key="9">
    <source>
        <dbReference type="EMBL" id="AYD47204.1"/>
    </source>
</evidence>
<dbReference type="EMBL" id="CP032489">
    <property type="protein sequence ID" value="AYD47204.1"/>
    <property type="molecule type" value="Genomic_DNA"/>
</dbReference>
<comment type="cofactor">
    <cofactor evidence="1">
        <name>FMN</name>
        <dbReference type="ChEBI" id="CHEBI:58210"/>
    </cofactor>
</comment>
<dbReference type="InterPro" id="IPR008259">
    <property type="entry name" value="FMN_hydac_DH_AS"/>
</dbReference>